<dbReference type="PROSITE" id="PS51502">
    <property type="entry name" value="S_R_A_B_BARREL"/>
    <property type="match status" value="2"/>
</dbReference>
<dbReference type="InterPro" id="IPR044662">
    <property type="entry name" value="HS1/DABB1-like"/>
</dbReference>
<dbReference type="PANTHER" id="PTHR33178">
    <property type="match status" value="1"/>
</dbReference>
<dbReference type="InterPro" id="IPR013097">
    <property type="entry name" value="Dabb"/>
</dbReference>
<feature type="non-terminal residue" evidence="3">
    <location>
        <position position="1"/>
    </location>
</feature>
<dbReference type="SMART" id="SM00886">
    <property type="entry name" value="Dabb"/>
    <property type="match status" value="2"/>
</dbReference>
<comment type="subunit">
    <text evidence="1">Homodimer.</text>
</comment>
<dbReference type="SUPFAM" id="SSF54909">
    <property type="entry name" value="Dimeric alpha+beta barrel"/>
    <property type="match status" value="2"/>
</dbReference>
<protein>
    <recommendedName>
        <fullName evidence="2">Stress-response A/B barrel domain-containing protein</fullName>
    </recommendedName>
</protein>
<dbReference type="Gramene" id="Jr01_25650_p1">
    <property type="protein sequence ID" value="cds.Jr01_25650_p1"/>
    <property type="gene ID" value="Jr01_25650"/>
</dbReference>
<feature type="domain" description="Stress-response A/B barrel" evidence="2">
    <location>
        <begin position="85"/>
        <end position="179"/>
    </location>
</feature>
<accession>A0A833Y8T5</accession>
<sequence>KSLVLGNQFNHCPSLNHSQISSFQIPNMMLSGNSSFISSPFSLAFSPPKRIPCLQSSFSFKPYSRSGRSPPSKTAVRMSSSQTLVEHVVLFKVKENTDPSKVNAMVTELNSLVSIDEVLHLAAGPVFRNQFSSLNYTHALHSRYKTKEDLEAYAANPSHVGVVNESVLPIIEDAMAVDWIADGGYEDDLVAPPPGSAVRLSFLKLKESLGDKEKSEILGVIKGLRRDFPEIKQITCGENFSPARAKGYSLASFAVFPGMSEMDAVDAKEELVNSQKEKIKEYLESMFVVDYVIPAPASL</sequence>
<evidence type="ECO:0000259" key="2">
    <source>
        <dbReference type="PROSITE" id="PS51502"/>
    </source>
</evidence>
<dbReference type="InterPro" id="IPR011008">
    <property type="entry name" value="Dimeric_a/b-barrel"/>
</dbReference>
<proteinExistence type="predicted"/>
<comment type="caution">
    <text evidence="3">The sequence shown here is derived from an EMBL/GenBank/DDBJ whole genome shotgun (WGS) entry which is preliminary data.</text>
</comment>
<evidence type="ECO:0000313" key="3">
    <source>
        <dbReference type="EMBL" id="KAF5481748.1"/>
    </source>
</evidence>
<gene>
    <name evidence="3" type="ORF">F2P56_002377</name>
</gene>
<dbReference type="EMBL" id="LIHL02000001">
    <property type="protein sequence ID" value="KAF5481748.1"/>
    <property type="molecule type" value="Genomic_DNA"/>
</dbReference>
<evidence type="ECO:0000313" key="4">
    <source>
        <dbReference type="Proteomes" id="UP000619265"/>
    </source>
</evidence>
<dbReference type="Gene3D" id="3.30.70.100">
    <property type="match status" value="2"/>
</dbReference>
<feature type="domain" description="Stress-response A/B barrel" evidence="2">
    <location>
        <begin position="197"/>
        <end position="291"/>
    </location>
</feature>
<evidence type="ECO:0000256" key="1">
    <source>
        <dbReference type="ARBA" id="ARBA00011738"/>
    </source>
</evidence>
<reference evidence="3" key="2">
    <citation type="submission" date="2020-03" db="EMBL/GenBank/DDBJ databases">
        <title>Walnut 2.0.</title>
        <authorList>
            <person name="Marrano A."/>
            <person name="Britton M."/>
            <person name="Zimin A.V."/>
            <person name="Zaini P.A."/>
            <person name="Workman R."/>
            <person name="Puiu D."/>
            <person name="Bianco L."/>
            <person name="Allen B.J."/>
            <person name="Troggio M."/>
            <person name="Leslie C.A."/>
            <person name="Timp W."/>
            <person name="Dendekar A."/>
            <person name="Salzberg S.L."/>
            <person name="Neale D.B."/>
        </authorList>
    </citation>
    <scope>NUCLEOTIDE SEQUENCE</scope>
    <source>
        <tissue evidence="3">Leaves</tissue>
    </source>
</reference>
<dbReference type="PANTHER" id="PTHR33178:SF3">
    <property type="entry name" value="STRESS-RESPONSE A_B BARREL DOMAIN-CONTAINING PROTEIN UP3"/>
    <property type="match status" value="1"/>
</dbReference>
<reference evidence="3" key="1">
    <citation type="submission" date="2015-10" db="EMBL/GenBank/DDBJ databases">
        <authorList>
            <person name="Martinez-Garcia P.J."/>
            <person name="Crepeau M.W."/>
            <person name="Puiu D."/>
            <person name="Gonzalez-Ibeas D."/>
            <person name="Whalen J."/>
            <person name="Stevens K."/>
            <person name="Paul R."/>
            <person name="Butterfield T."/>
            <person name="Britton M."/>
            <person name="Reagan R."/>
            <person name="Chakraborty S."/>
            <person name="Walawage S.L."/>
            <person name="Vasquez-Gross H.A."/>
            <person name="Cardeno C."/>
            <person name="Famula R."/>
            <person name="Pratt K."/>
            <person name="Kuruganti S."/>
            <person name="Aradhya M.K."/>
            <person name="Leslie C.A."/>
            <person name="Dandekar A.M."/>
            <person name="Salzberg S.L."/>
            <person name="Wegrzyn J.L."/>
            <person name="Langley C.H."/>
            <person name="Neale D.B."/>
        </authorList>
    </citation>
    <scope>NUCLEOTIDE SEQUENCE</scope>
    <source>
        <tissue evidence="3">Leaves</tissue>
    </source>
</reference>
<name>A0A833Y8T5_JUGRE</name>
<organism evidence="3 4">
    <name type="scientific">Juglans regia</name>
    <name type="common">English walnut</name>
    <dbReference type="NCBI Taxonomy" id="51240"/>
    <lineage>
        <taxon>Eukaryota</taxon>
        <taxon>Viridiplantae</taxon>
        <taxon>Streptophyta</taxon>
        <taxon>Embryophyta</taxon>
        <taxon>Tracheophyta</taxon>
        <taxon>Spermatophyta</taxon>
        <taxon>Magnoliopsida</taxon>
        <taxon>eudicotyledons</taxon>
        <taxon>Gunneridae</taxon>
        <taxon>Pentapetalae</taxon>
        <taxon>rosids</taxon>
        <taxon>fabids</taxon>
        <taxon>Fagales</taxon>
        <taxon>Juglandaceae</taxon>
        <taxon>Juglans</taxon>
    </lineage>
</organism>
<dbReference type="Proteomes" id="UP000619265">
    <property type="component" value="Unassembled WGS sequence"/>
</dbReference>
<dbReference type="Pfam" id="PF07876">
    <property type="entry name" value="Dabb"/>
    <property type="match status" value="2"/>
</dbReference>
<dbReference type="AlphaFoldDB" id="A0A833Y8T5"/>